<name>A0A6A5Y917_9PLEO</name>
<sequence length="167" mass="19148">MDRVVTVWKQSRLYDDHLHVPTMEHPRTRLAHSHEHRTARPKRTRVVAMEHLDRCHTGIEDIQSLPFAAWHGSASCISPRPWLWAILIAQRCKPLSCTKAGPDTPKRHPPPHLGCLAPGRHAFGYLRACVKYIQMLLRPTHYCSKQLPACWSEMTSGQWKSSITYAS</sequence>
<reference evidence="1" key="1">
    <citation type="journal article" date="2020" name="Stud. Mycol.">
        <title>101 Dothideomycetes genomes: a test case for predicting lifestyles and emergence of pathogens.</title>
        <authorList>
            <person name="Haridas S."/>
            <person name="Albert R."/>
            <person name="Binder M."/>
            <person name="Bloem J."/>
            <person name="Labutti K."/>
            <person name="Salamov A."/>
            <person name="Andreopoulos B."/>
            <person name="Baker S."/>
            <person name="Barry K."/>
            <person name="Bills G."/>
            <person name="Bluhm B."/>
            <person name="Cannon C."/>
            <person name="Castanera R."/>
            <person name="Culley D."/>
            <person name="Daum C."/>
            <person name="Ezra D."/>
            <person name="Gonzalez J."/>
            <person name="Henrissat B."/>
            <person name="Kuo A."/>
            <person name="Liang C."/>
            <person name="Lipzen A."/>
            <person name="Lutzoni F."/>
            <person name="Magnuson J."/>
            <person name="Mondo S."/>
            <person name="Nolan M."/>
            <person name="Ohm R."/>
            <person name="Pangilinan J."/>
            <person name="Park H.-J."/>
            <person name="Ramirez L."/>
            <person name="Alfaro M."/>
            <person name="Sun H."/>
            <person name="Tritt A."/>
            <person name="Yoshinaga Y."/>
            <person name="Zwiers L.-H."/>
            <person name="Turgeon B."/>
            <person name="Goodwin S."/>
            <person name="Spatafora J."/>
            <person name="Crous P."/>
            <person name="Grigoriev I."/>
        </authorList>
    </citation>
    <scope>NUCLEOTIDE SEQUENCE</scope>
    <source>
        <strain evidence="1">CBS 175.79</strain>
    </source>
</reference>
<dbReference type="GeneID" id="54280042"/>
<dbReference type="AlphaFoldDB" id="A0A6A5Y917"/>
<dbReference type="EMBL" id="ML978066">
    <property type="protein sequence ID" value="KAF2021746.1"/>
    <property type="molecule type" value="Genomic_DNA"/>
</dbReference>
<evidence type="ECO:0000313" key="1">
    <source>
        <dbReference type="EMBL" id="KAF2021746.1"/>
    </source>
</evidence>
<keyword evidence="2" id="KW-1185">Reference proteome</keyword>
<protein>
    <submittedName>
        <fullName evidence="1">Uncharacterized protein</fullName>
    </submittedName>
</protein>
<dbReference type="RefSeq" id="XP_033390085.1">
    <property type="nucleotide sequence ID" value="XM_033522645.1"/>
</dbReference>
<evidence type="ECO:0000313" key="2">
    <source>
        <dbReference type="Proteomes" id="UP000799778"/>
    </source>
</evidence>
<dbReference type="Proteomes" id="UP000799778">
    <property type="component" value="Unassembled WGS sequence"/>
</dbReference>
<accession>A0A6A5Y917</accession>
<gene>
    <name evidence="1" type="ORF">BU24DRAFT_27592</name>
</gene>
<proteinExistence type="predicted"/>
<organism evidence="1 2">
    <name type="scientific">Aaosphaeria arxii CBS 175.79</name>
    <dbReference type="NCBI Taxonomy" id="1450172"/>
    <lineage>
        <taxon>Eukaryota</taxon>
        <taxon>Fungi</taxon>
        <taxon>Dikarya</taxon>
        <taxon>Ascomycota</taxon>
        <taxon>Pezizomycotina</taxon>
        <taxon>Dothideomycetes</taxon>
        <taxon>Pleosporomycetidae</taxon>
        <taxon>Pleosporales</taxon>
        <taxon>Pleosporales incertae sedis</taxon>
        <taxon>Aaosphaeria</taxon>
    </lineage>
</organism>